<keyword evidence="2" id="KW-1185">Reference proteome</keyword>
<dbReference type="InterPro" id="IPR051805">
    <property type="entry name" value="Dehydratase_Activator_Redct"/>
</dbReference>
<evidence type="ECO:0000313" key="2">
    <source>
        <dbReference type="Proteomes" id="UP000005392"/>
    </source>
</evidence>
<gene>
    <name evidence="1" type="ORF">HMPREF9094_1776</name>
</gene>
<protein>
    <submittedName>
        <fullName evidence="1">BadF/BadG/BcrA/BcrD ATPase</fullName>
    </submittedName>
</protein>
<organism evidence="1 2">
    <name type="scientific">Fusobacterium animalis ATCC 51191</name>
    <dbReference type="NCBI Taxonomy" id="997347"/>
    <lineage>
        <taxon>Bacteria</taxon>
        <taxon>Fusobacteriati</taxon>
        <taxon>Fusobacteriota</taxon>
        <taxon>Fusobacteriia</taxon>
        <taxon>Fusobacteriales</taxon>
        <taxon>Fusobacteriaceae</taxon>
        <taxon>Fusobacterium</taxon>
    </lineage>
</organism>
<dbReference type="PANTHER" id="PTHR32329:SF4">
    <property type="entry name" value="ACTIVATOR OF 2-HYDROXYACYL-COA DEHYDRATASE"/>
    <property type="match status" value="1"/>
</dbReference>
<evidence type="ECO:0000313" key="1">
    <source>
        <dbReference type="EMBL" id="EGQ79197.1"/>
    </source>
</evidence>
<dbReference type="PANTHER" id="PTHR32329">
    <property type="entry name" value="BIFUNCTIONAL PROTEIN [INCLUDES 2-HYDROXYACYL-COA DEHYDRATASE (N-TER) AND ITS ACTIVATOR DOMAIN (C_TERM)-RELATED"/>
    <property type="match status" value="1"/>
</dbReference>
<dbReference type="EMBL" id="AFQD01000300">
    <property type="protein sequence ID" value="EGQ79197.1"/>
    <property type="molecule type" value="Genomic_DNA"/>
</dbReference>
<dbReference type="AlphaFoldDB" id="F9EPC1"/>
<comment type="caution">
    <text evidence="1">The sequence shown here is derived from an EMBL/GenBank/DDBJ whole genome shotgun (WGS) entry which is preliminary data.</text>
</comment>
<dbReference type="HOGENOM" id="CLU_079329_0_0_0"/>
<name>F9EPC1_9FUSO</name>
<proteinExistence type="predicted"/>
<sequence>MKYSPLGNNHLTDYLEKEGAEAVNTGLLDFLLFNLYDTIFDRKIYGRVGIKYFFIKYLVKYIEKKQKEMIEVMKQYKSFIAPSPFSHVLKMTKGYLGHGVKMGEGWLLTAEMLEFIQMGIKNIVCAQPFGCLPNHIIAKGMIRKIKDNHPEANIVAVDYDPGASSVNQENRIRLMLENARMMANQG</sequence>
<dbReference type="Proteomes" id="UP000005392">
    <property type="component" value="Unassembled WGS sequence"/>
</dbReference>
<dbReference type="PATRIC" id="fig|997347.4.peg.1648"/>
<reference evidence="1 2" key="1">
    <citation type="submission" date="2011-05" db="EMBL/GenBank/DDBJ databases">
        <authorList>
            <person name="Muzny D."/>
            <person name="Qin X."/>
            <person name="Deng J."/>
            <person name="Jiang H."/>
            <person name="Liu Y."/>
            <person name="Qu J."/>
            <person name="Song X.-Z."/>
            <person name="Zhang L."/>
            <person name="Thornton R."/>
            <person name="Coyle M."/>
            <person name="Francisco L."/>
            <person name="Jackson L."/>
            <person name="Javaid M."/>
            <person name="Korchina V."/>
            <person name="Kovar C."/>
            <person name="Mata R."/>
            <person name="Mathew T."/>
            <person name="Ngo R."/>
            <person name="Nguyen L."/>
            <person name="Nguyen N."/>
            <person name="Okwuonu G."/>
            <person name="Ongeri F."/>
            <person name="Pham C."/>
            <person name="Simmons D."/>
            <person name="Wilczek-Boney K."/>
            <person name="Hale W."/>
            <person name="Jakkamsetti A."/>
            <person name="Pham P."/>
            <person name="Ruth R."/>
            <person name="San Lucas F."/>
            <person name="Warren J."/>
            <person name="Zhang J."/>
            <person name="Zhao Z."/>
            <person name="Zhou C."/>
            <person name="Zhu D."/>
            <person name="Lee S."/>
            <person name="Bess C."/>
            <person name="Blankenburg K."/>
            <person name="Forbes L."/>
            <person name="Fu Q."/>
            <person name="Gubbala S."/>
            <person name="Hirani K."/>
            <person name="Jayaseelan J.C."/>
            <person name="Lara F."/>
            <person name="Munidasa M."/>
            <person name="Palculict T."/>
            <person name="Patil S."/>
            <person name="Pu L.-L."/>
            <person name="Saada N."/>
            <person name="Tang L."/>
            <person name="Weissenberger G."/>
            <person name="Zhu Y."/>
            <person name="Hemphill L."/>
            <person name="Shang Y."/>
            <person name="Youmans B."/>
            <person name="Ayvaz T."/>
            <person name="Ross M."/>
            <person name="Santibanez J."/>
            <person name="Aqrawi P."/>
            <person name="Gross S."/>
            <person name="Joshi V."/>
            <person name="Fowler G."/>
            <person name="Nazareth L."/>
            <person name="Reid J."/>
            <person name="Worley K."/>
            <person name="Petrosino J."/>
            <person name="Highlander S."/>
            <person name="Gibbs R."/>
        </authorList>
    </citation>
    <scope>NUCLEOTIDE SEQUENCE [LARGE SCALE GENOMIC DNA]</scope>
    <source>
        <strain evidence="1 2">ATCC 51191</strain>
    </source>
</reference>
<accession>F9EPC1</accession>